<accession>A0ACA9SBV0</accession>
<comment type="caution">
    <text evidence="1">The sequence shown here is derived from an EMBL/GenBank/DDBJ whole genome shotgun (WGS) entry which is preliminary data.</text>
</comment>
<evidence type="ECO:0000313" key="2">
    <source>
        <dbReference type="Proteomes" id="UP000789920"/>
    </source>
</evidence>
<dbReference type="EMBL" id="CAJVQC010106425">
    <property type="protein sequence ID" value="CAG8833410.1"/>
    <property type="molecule type" value="Genomic_DNA"/>
</dbReference>
<sequence length="82" mass="9375">VFSGFIYDVLVDIFELEILTSDRKHWQILFEVAQNLRRALIIAIRVSSREPTETKFQEIATNLETAVGTLGRRLGVNLAGWQ</sequence>
<keyword evidence="2" id="KW-1185">Reference proteome</keyword>
<feature type="non-terminal residue" evidence="1">
    <location>
        <position position="82"/>
    </location>
</feature>
<proteinExistence type="predicted"/>
<evidence type="ECO:0000313" key="1">
    <source>
        <dbReference type="EMBL" id="CAG8833410.1"/>
    </source>
</evidence>
<dbReference type="Proteomes" id="UP000789920">
    <property type="component" value="Unassembled WGS sequence"/>
</dbReference>
<organism evidence="1 2">
    <name type="scientific">Racocetra persica</name>
    <dbReference type="NCBI Taxonomy" id="160502"/>
    <lineage>
        <taxon>Eukaryota</taxon>
        <taxon>Fungi</taxon>
        <taxon>Fungi incertae sedis</taxon>
        <taxon>Mucoromycota</taxon>
        <taxon>Glomeromycotina</taxon>
        <taxon>Glomeromycetes</taxon>
        <taxon>Diversisporales</taxon>
        <taxon>Gigasporaceae</taxon>
        <taxon>Racocetra</taxon>
    </lineage>
</organism>
<feature type="non-terminal residue" evidence="1">
    <location>
        <position position="1"/>
    </location>
</feature>
<protein>
    <submittedName>
        <fullName evidence="1">13078_t:CDS:1</fullName>
    </submittedName>
</protein>
<gene>
    <name evidence="1" type="ORF">RPERSI_LOCUS28817</name>
</gene>
<reference evidence="1" key="1">
    <citation type="submission" date="2021-06" db="EMBL/GenBank/DDBJ databases">
        <authorList>
            <person name="Kallberg Y."/>
            <person name="Tangrot J."/>
            <person name="Rosling A."/>
        </authorList>
    </citation>
    <scope>NUCLEOTIDE SEQUENCE</scope>
    <source>
        <strain evidence="1">MA461A</strain>
    </source>
</reference>
<name>A0ACA9SBV0_9GLOM</name>